<feature type="domain" description="GGDEF" evidence="1">
    <location>
        <begin position="205"/>
        <end position="330"/>
    </location>
</feature>
<dbReference type="PROSITE" id="PS50887">
    <property type="entry name" value="GGDEF"/>
    <property type="match status" value="1"/>
</dbReference>
<dbReference type="GO" id="GO:1902201">
    <property type="term" value="P:negative regulation of bacterial-type flagellum-dependent cell motility"/>
    <property type="evidence" value="ECO:0007669"/>
    <property type="project" value="TreeGrafter"/>
</dbReference>
<protein>
    <submittedName>
        <fullName evidence="2">GGDEF domain-containing protein</fullName>
    </submittedName>
</protein>
<dbReference type="CDD" id="cd01949">
    <property type="entry name" value="GGDEF"/>
    <property type="match status" value="1"/>
</dbReference>
<dbReference type="InterPro" id="IPR050469">
    <property type="entry name" value="Diguanylate_Cyclase"/>
</dbReference>
<name>A0A917PEJ1_9DEIO</name>
<dbReference type="EMBL" id="BMOE01000004">
    <property type="protein sequence ID" value="GGJ72637.1"/>
    <property type="molecule type" value="Genomic_DNA"/>
</dbReference>
<dbReference type="GO" id="GO:0052621">
    <property type="term" value="F:diguanylate cyclase activity"/>
    <property type="evidence" value="ECO:0007669"/>
    <property type="project" value="TreeGrafter"/>
</dbReference>
<dbReference type="InterPro" id="IPR029787">
    <property type="entry name" value="Nucleotide_cyclase"/>
</dbReference>
<dbReference type="GO" id="GO:0005886">
    <property type="term" value="C:plasma membrane"/>
    <property type="evidence" value="ECO:0007669"/>
    <property type="project" value="TreeGrafter"/>
</dbReference>
<dbReference type="InterPro" id="IPR000160">
    <property type="entry name" value="GGDEF_dom"/>
</dbReference>
<dbReference type="NCBIfam" id="TIGR00254">
    <property type="entry name" value="GGDEF"/>
    <property type="match status" value="1"/>
</dbReference>
<dbReference type="InterPro" id="IPR029016">
    <property type="entry name" value="GAF-like_dom_sf"/>
</dbReference>
<dbReference type="AlphaFoldDB" id="A0A917PEJ1"/>
<keyword evidence="3" id="KW-1185">Reference proteome</keyword>
<dbReference type="PANTHER" id="PTHR45138">
    <property type="entry name" value="REGULATORY COMPONENTS OF SENSORY TRANSDUCTION SYSTEM"/>
    <property type="match status" value="1"/>
</dbReference>
<dbReference type="Gene3D" id="3.30.70.270">
    <property type="match status" value="1"/>
</dbReference>
<dbReference type="PANTHER" id="PTHR45138:SF9">
    <property type="entry name" value="DIGUANYLATE CYCLASE DGCM-RELATED"/>
    <property type="match status" value="1"/>
</dbReference>
<evidence type="ECO:0000313" key="3">
    <source>
        <dbReference type="Proteomes" id="UP000635726"/>
    </source>
</evidence>
<dbReference type="Pfam" id="PF13185">
    <property type="entry name" value="GAF_2"/>
    <property type="match status" value="1"/>
</dbReference>
<dbReference type="SUPFAM" id="SSF55781">
    <property type="entry name" value="GAF domain-like"/>
    <property type="match status" value="1"/>
</dbReference>
<dbReference type="SUPFAM" id="SSF55073">
    <property type="entry name" value="Nucleotide cyclase"/>
    <property type="match status" value="1"/>
</dbReference>
<dbReference type="GO" id="GO:0043709">
    <property type="term" value="P:cell adhesion involved in single-species biofilm formation"/>
    <property type="evidence" value="ECO:0007669"/>
    <property type="project" value="TreeGrafter"/>
</dbReference>
<dbReference type="RefSeq" id="WP_188962131.1">
    <property type="nucleotide sequence ID" value="NZ_BMOE01000004.1"/>
</dbReference>
<dbReference type="Gene3D" id="3.30.450.40">
    <property type="match status" value="1"/>
</dbReference>
<evidence type="ECO:0000259" key="1">
    <source>
        <dbReference type="PROSITE" id="PS50887"/>
    </source>
</evidence>
<organism evidence="2 3">
    <name type="scientific">Deinococcus aquiradiocola</name>
    <dbReference type="NCBI Taxonomy" id="393059"/>
    <lineage>
        <taxon>Bacteria</taxon>
        <taxon>Thermotogati</taxon>
        <taxon>Deinococcota</taxon>
        <taxon>Deinococci</taxon>
        <taxon>Deinococcales</taxon>
        <taxon>Deinococcaceae</taxon>
        <taxon>Deinococcus</taxon>
    </lineage>
</organism>
<dbReference type="Pfam" id="PF00990">
    <property type="entry name" value="GGDEF"/>
    <property type="match status" value="1"/>
</dbReference>
<dbReference type="SMART" id="SM00065">
    <property type="entry name" value="GAF"/>
    <property type="match status" value="1"/>
</dbReference>
<dbReference type="SMART" id="SM00267">
    <property type="entry name" value="GGDEF"/>
    <property type="match status" value="1"/>
</dbReference>
<reference evidence="2" key="2">
    <citation type="submission" date="2020-09" db="EMBL/GenBank/DDBJ databases">
        <authorList>
            <person name="Sun Q."/>
            <person name="Ohkuma M."/>
        </authorList>
    </citation>
    <scope>NUCLEOTIDE SEQUENCE</scope>
    <source>
        <strain evidence="2">JCM 14371</strain>
    </source>
</reference>
<proteinExistence type="predicted"/>
<sequence>MPTSTDAKVTRYRLLVELMAVLVSTHRVDSVLEALHERVGTLFQAPVTLLALRQPDGAWNCLTLEGHNTHRKTLAASADGLLERALRGELTYTNELLSYAERSGLVLRRLDPDSTLPFTRSWMGVPLLMDGQATGVLSIQSYAPGDFSDDDLEFLQLLSTHLGIAMENAHLRERLEKEARTDALTGLGNRRSFVYSGERALASGDPVTLAVMDVQHFKAINDALGHPAGDAVLVHIGALLHEHALPDAQAFRLGGDEFALLLHHPHGPAYARVQAFLQHAGHAPWPVPVPVRLNVGLAEHRAGSTFEQLVRNADRRMYDAKLRGVQLDPA</sequence>
<dbReference type="Proteomes" id="UP000635726">
    <property type="component" value="Unassembled WGS sequence"/>
</dbReference>
<reference evidence="2" key="1">
    <citation type="journal article" date="2014" name="Int. J. Syst. Evol. Microbiol.">
        <title>Complete genome sequence of Corynebacterium casei LMG S-19264T (=DSM 44701T), isolated from a smear-ripened cheese.</title>
        <authorList>
            <consortium name="US DOE Joint Genome Institute (JGI-PGF)"/>
            <person name="Walter F."/>
            <person name="Albersmeier A."/>
            <person name="Kalinowski J."/>
            <person name="Ruckert C."/>
        </authorList>
    </citation>
    <scope>NUCLEOTIDE SEQUENCE</scope>
    <source>
        <strain evidence="2">JCM 14371</strain>
    </source>
</reference>
<accession>A0A917PEJ1</accession>
<gene>
    <name evidence="2" type="ORF">GCM10008939_16340</name>
</gene>
<evidence type="ECO:0000313" key="2">
    <source>
        <dbReference type="EMBL" id="GGJ72637.1"/>
    </source>
</evidence>
<dbReference type="InterPro" id="IPR043128">
    <property type="entry name" value="Rev_trsase/Diguanyl_cyclase"/>
</dbReference>
<dbReference type="InterPro" id="IPR003018">
    <property type="entry name" value="GAF"/>
</dbReference>
<comment type="caution">
    <text evidence="2">The sequence shown here is derived from an EMBL/GenBank/DDBJ whole genome shotgun (WGS) entry which is preliminary data.</text>
</comment>